<comment type="caution">
    <text evidence="3">The sequence shown here is derived from an EMBL/GenBank/DDBJ whole genome shotgun (WGS) entry which is preliminary data.</text>
</comment>
<feature type="transmembrane region" description="Helical" evidence="2">
    <location>
        <begin position="116"/>
        <end position="136"/>
    </location>
</feature>
<evidence type="ECO:0000313" key="3">
    <source>
        <dbReference type="EMBL" id="MBN9670897.1"/>
    </source>
</evidence>
<feature type="transmembrane region" description="Helical" evidence="2">
    <location>
        <begin position="74"/>
        <end position="92"/>
    </location>
</feature>
<dbReference type="RefSeq" id="WP_207140462.1">
    <property type="nucleotide sequence ID" value="NZ_JAEKJZ010000001.1"/>
</dbReference>
<proteinExistence type="predicted"/>
<dbReference type="Proteomes" id="UP000664096">
    <property type="component" value="Unassembled WGS sequence"/>
</dbReference>
<feature type="transmembrane region" description="Helical" evidence="2">
    <location>
        <begin position="233"/>
        <end position="252"/>
    </location>
</feature>
<evidence type="ECO:0000256" key="2">
    <source>
        <dbReference type="SAM" id="Phobius"/>
    </source>
</evidence>
<keyword evidence="2" id="KW-0812">Transmembrane</keyword>
<feature type="compositionally biased region" description="Polar residues" evidence="1">
    <location>
        <begin position="273"/>
        <end position="287"/>
    </location>
</feature>
<organism evidence="3 4">
    <name type="scientific">Roseibium aggregatum</name>
    <dbReference type="NCBI Taxonomy" id="187304"/>
    <lineage>
        <taxon>Bacteria</taxon>
        <taxon>Pseudomonadati</taxon>
        <taxon>Pseudomonadota</taxon>
        <taxon>Alphaproteobacteria</taxon>
        <taxon>Hyphomicrobiales</taxon>
        <taxon>Stappiaceae</taxon>
        <taxon>Roseibium</taxon>
    </lineage>
</organism>
<accession>A0A939EE65</accession>
<dbReference type="AlphaFoldDB" id="A0A939EE65"/>
<keyword evidence="2" id="KW-1133">Transmembrane helix</keyword>
<reference evidence="3" key="1">
    <citation type="submission" date="2020-12" db="EMBL/GenBank/DDBJ databases">
        <title>Oil enriched cultivation method for isolating marine PHA-producing bacteria.</title>
        <authorList>
            <person name="Zheng W."/>
            <person name="Yu S."/>
            <person name="Huang Y."/>
        </authorList>
    </citation>
    <scope>NUCLEOTIDE SEQUENCE</scope>
    <source>
        <strain evidence="3">SY-2-12</strain>
    </source>
</reference>
<keyword evidence="2" id="KW-0472">Membrane</keyword>
<feature type="region of interest" description="Disordered" evidence="1">
    <location>
        <begin position="272"/>
        <end position="303"/>
    </location>
</feature>
<dbReference type="EMBL" id="JAEKJZ010000001">
    <property type="protein sequence ID" value="MBN9670897.1"/>
    <property type="molecule type" value="Genomic_DNA"/>
</dbReference>
<name>A0A939EE65_9HYPH</name>
<evidence type="ECO:0000256" key="1">
    <source>
        <dbReference type="SAM" id="MobiDB-lite"/>
    </source>
</evidence>
<gene>
    <name evidence="3" type="ORF">JF539_11170</name>
</gene>
<protein>
    <submittedName>
        <fullName evidence="3">Uncharacterized protein</fullName>
    </submittedName>
</protein>
<sequence>MERFIRFAISLFLSGMMVFTGLGLILYSLVNFHSTYKFMATMPGEKEAGASLALLLADSLAGAMEQPELFLQPPILWLWLLFPALLLIGYGIRRMARRLIDGVPLQEIQRPTSGPALWGTTVAFVLGLLLTGPSFISGVIKAPKSIPAIFFGVDVQAQTVAVWEEDTKRTYGEKEYYARFFFPAAGMEHQAELQVRRSRFDWLRKLPTVRLTYVRGNPDEIYLTNDIPGRLSYAWSFVWRFALLYVAICGLLRNFLPKRSLHTGTVIAPDLHTTGNSIPSASPQNRAVGSGRQRKQFGTRGQT</sequence>
<feature type="transmembrane region" description="Helical" evidence="2">
    <location>
        <begin position="7"/>
        <end position="30"/>
    </location>
</feature>
<evidence type="ECO:0000313" key="4">
    <source>
        <dbReference type="Proteomes" id="UP000664096"/>
    </source>
</evidence>